<protein>
    <submittedName>
        <fullName evidence="3">Pimeloyl-ACP methyl ester carboxylesterase</fullName>
    </submittedName>
</protein>
<dbReference type="PANTHER" id="PTHR42886:SF29">
    <property type="entry name" value="PUMMELIG, ISOFORM A"/>
    <property type="match status" value="1"/>
</dbReference>
<evidence type="ECO:0000259" key="2">
    <source>
        <dbReference type="Pfam" id="PF12697"/>
    </source>
</evidence>
<evidence type="ECO:0000256" key="1">
    <source>
        <dbReference type="SAM" id="SignalP"/>
    </source>
</evidence>
<comment type="caution">
    <text evidence="3">The sequence shown here is derived from an EMBL/GenBank/DDBJ whole genome shotgun (WGS) entry which is preliminary data.</text>
</comment>
<organism evidence="3 4">
    <name type="scientific">Flavobacterium dankookense</name>
    <dbReference type="NCBI Taxonomy" id="706186"/>
    <lineage>
        <taxon>Bacteria</taxon>
        <taxon>Pseudomonadati</taxon>
        <taxon>Bacteroidota</taxon>
        <taxon>Flavobacteriia</taxon>
        <taxon>Flavobacteriales</taxon>
        <taxon>Flavobacteriaceae</taxon>
        <taxon>Flavobacterium</taxon>
    </lineage>
</organism>
<dbReference type="AlphaFoldDB" id="A0A4R6QGJ0"/>
<dbReference type="InterPro" id="IPR000073">
    <property type="entry name" value="AB_hydrolase_1"/>
</dbReference>
<keyword evidence="1" id="KW-0732">Signal</keyword>
<keyword evidence="4" id="KW-1185">Reference proteome</keyword>
<dbReference type="OrthoDB" id="7172093at2"/>
<sequence length="278" mass="31323">MKTKLVLLVVLTLLSTQFSTAQKSFSVSVKGKGEPILLFPGFGCTGELWNETVEELSKTNECHIFTFAGFGTVPPIETPWFTTIKNELISYVKDKKLNKPTLLGHSLGGTLSLWLASSETELFKKAILVDALPASAALMIPNYNGEIIEYDNPQSKMMLEMDKNSFEAMNSQSIPFMCLNKEKHKIITSWMNMADRKTYVHGYIDMLNLDLRKEISKIKIPVVILAATSLGLDIVKSTYTSQYQNLPSVQIYYAENAAHFVMYDQPDWFIKNVKLALK</sequence>
<reference evidence="3 4" key="1">
    <citation type="submission" date="2019-03" db="EMBL/GenBank/DDBJ databases">
        <title>Genomic Encyclopedia of Archaeal and Bacterial Type Strains, Phase II (KMG-II): from individual species to whole genera.</title>
        <authorList>
            <person name="Goeker M."/>
        </authorList>
    </citation>
    <scope>NUCLEOTIDE SEQUENCE [LARGE SCALE GENOMIC DNA]</scope>
    <source>
        <strain evidence="3 4">DSM 25687</strain>
    </source>
</reference>
<feature type="signal peptide" evidence="1">
    <location>
        <begin position="1"/>
        <end position="21"/>
    </location>
</feature>
<dbReference type="Gene3D" id="3.40.50.1820">
    <property type="entry name" value="alpha/beta hydrolase"/>
    <property type="match status" value="1"/>
</dbReference>
<feature type="domain" description="AB hydrolase-1" evidence="2">
    <location>
        <begin position="36"/>
        <end position="270"/>
    </location>
</feature>
<evidence type="ECO:0000313" key="4">
    <source>
        <dbReference type="Proteomes" id="UP000295260"/>
    </source>
</evidence>
<evidence type="ECO:0000313" key="3">
    <source>
        <dbReference type="EMBL" id="TDP61083.1"/>
    </source>
</evidence>
<name>A0A4R6QGJ0_9FLAO</name>
<feature type="chain" id="PRO_5020770741" evidence="1">
    <location>
        <begin position="22"/>
        <end position="278"/>
    </location>
</feature>
<proteinExistence type="predicted"/>
<dbReference type="Proteomes" id="UP000295260">
    <property type="component" value="Unassembled WGS sequence"/>
</dbReference>
<accession>A0A4R6QGJ0</accession>
<dbReference type="PANTHER" id="PTHR42886">
    <property type="entry name" value="RE40534P-RELATED"/>
    <property type="match status" value="1"/>
</dbReference>
<gene>
    <name evidence="3" type="ORF">BC748_0692</name>
</gene>
<dbReference type="Pfam" id="PF12697">
    <property type="entry name" value="Abhydrolase_6"/>
    <property type="match status" value="1"/>
</dbReference>
<dbReference type="RefSeq" id="WP_133532031.1">
    <property type="nucleotide sequence ID" value="NZ_SNXR01000011.1"/>
</dbReference>
<dbReference type="InterPro" id="IPR029058">
    <property type="entry name" value="AB_hydrolase_fold"/>
</dbReference>
<dbReference type="SUPFAM" id="SSF53474">
    <property type="entry name" value="alpha/beta-Hydrolases"/>
    <property type="match status" value="1"/>
</dbReference>
<dbReference type="EMBL" id="SNXR01000011">
    <property type="protein sequence ID" value="TDP61083.1"/>
    <property type="molecule type" value="Genomic_DNA"/>
</dbReference>